<organism evidence="1">
    <name type="scientific">marine sediment metagenome</name>
    <dbReference type="NCBI Taxonomy" id="412755"/>
    <lineage>
        <taxon>unclassified sequences</taxon>
        <taxon>metagenomes</taxon>
        <taxon>ecological metagenomes</taxon>
    </lineage>
</organism>
<reference evidence="1" key="1">
    <citation type="journal article" date="2015" name="Nature">
        <title>Complex archaea that bridge the gap between prokaryotes and eukaryotes.</title>
        <authorList>
            <person name="Spang A."/>
            <person name="Saw J.H."/>
            <person name="Jorgensen S.L."/>
            <person name="Zaremba-Niedzwiedzka K."/>
            <person name="Martijn J."/>
            <person name="Lind A.E."/>
            <person name="van Eijk R."/>
            <person name="Schleper C."/>
            <person name="Guy L."/>
            <person name="Ettema T.J."/>
        </authorList>
    </citation>
    <scope>NUCLEOTIDE SEQUENCE</scope>
</reference>
<evidence type="ECO:0000313" key="1">
    <source>
        <dbReference type="EMBL" id="KKK75886.1"/>
    </source>
</evidence>
<dbReference type="EMBL" id="LAZR01055654">
    <property type="protein sequence ID" value="KKK75886.1"/>
    <property type="molecule type" value="Genomic_DNA"/>
</dbReference>
<dbReference type="AlphaFoldDB" id="A0A0F9AUN2"/>
<gene>
    <name evidence="1" type="ORF">LCGC14_2869220</name>
</gene>
<accession>A0A0F9AUN2</accession>
<comment type="caution">
    <text evidence="1">The sequence shown here is derived from an EMBL/GenBank/DDBJ whole genome shotgun (WGS) entry which is preliminary data.</text>
</comment>
<feature type="non-terminal residue" evidence="1">
    <location>
        <position position="262"/>
    </location>
</feature>
<protein>
    <submittedName>
        <fullName evidence="1">Uncharacterized protein</fullName>
    </submittedName>
</protein>
<name>A0A0F9AUN2_9ZZZZ</name>
<sequence length="262" mass="29842">MPIGLVVMKWDDRGGIEILAKYPEEINVNDRTLMQVYSTHEYTGESGMISLLVGSLNIASYYTGPDKGYYILLLLSLEDDPDAYEGGLIDISGIILKNLIDEAYLPMVPTLFRRLSVYPTLNNEQRLAIAYQDEIIRLVIKRLRDEGVISKSELMVWLKDKYKEGFVDIEGVLVELVKREIVKESSVKGMPSELIFLIKDMLVTRVPLVNILDDPLSHGLPSQFVEDYRTQVKNYFQNYLPTEADNLGIVDILVNPQTYETL</sequence>
<proteinExistence type="predicted"/>